<gene>
    <name evidence="2" type="ORF">K443DRAFT_434819</name>
</gene>
<reference evidence="2 3" key="1">
    <citation type="submission" date="2014-04" db="EMBL/GenBank/DDBJ databases">
        <authorList>
            <consortium name="DOE Joint Genome Institute"/>
            <person name="Kuo A."/>
            <person name="Kohler A."/>
            <person name="Nagy L.G."/>
            <person name="Floudas D."/>
            <person name="Copeland A."/>
            <person name="Barry K.W."/>
            <person name="Cichocki N."/>
            <person name="Veneault-Fourrey C."/>
            <person name="LaButti K."/>
            <person name="Lindquist E.A."/>
            <person name="Lipzen A."/>
            <person name="Lundell T."/>
            <person name="Morin E."/>
            <person name="Murat C."/>
            <person name="Sun H."/>
            <person name="Tunlid A."/>
            <person name="Henrissat B."/>
            <person name="Grigoriev I.V."/>
            <person name="Hibbett D.S."/>
            <person name="Martin F."/>
            <person name="Nordberg H.P."/>
            <person name="Cantor M.N."/>
            <person name="Hua S.X."/>
        </authorList>
    </citation>
    <scope>NUCLEOTIDE SEQUENCE [LARGE SCALE GENOMIC DNA]</scope>
    <source>
        <strain evidence="2 3">LaAM-08-1</strain>
    </source>
</reference>
<organism evidence="2 3">
    <name type="scientific">Laccaria amethystina LaAM-08-1</name>
    <dbReference type="NCBI Taxonomy" id="1095629"/>
    <lineage>
        <taxon>Eukaryota</taxon>
        <taxon>Fungi</taxon>
        <taxon>Dikarya</taxon>
        <taxon>Basidiomycota</taxon>
        <taxon>Agaricomycotina</taxon>
        <taxon>Agaricomycetes</taxon>
        <taxon>Agaricomycetidae</taxon>
        <taxon>Agaricales</taxon>
        <taxon>Agaricineae</taxon>
        <taxon>Hydnangiaceae</taxon>
        <taxon>Laccaria</taxon>
    </lineage>
</organism>
<sequence length="108" mass="12399">MFIAEKMLTYHSEFRIQSGVFVSQHDWLKVNSQPFLARPESCSIFSRKCPCSNPALESLAITRCYRFKLLSSHVELKVPIKWQPQRQRTPAGLTPPLSTVINHNPFPS</sequence>
<evidence type="ECO:0000313" key="2">
    <source>
        <dbReference type="EMBL" id="KIK04229.1"/>
    </source>
</evidence>
<keyword evidence="3" id="KW-1185">Reference proteome</keyword>
<accession>A0A0C9XRB0</accession>
<reference evidence="3" key="2">
    <citation type="submission" date="2015-01" db="EMBL/GenBank/DDBJ databases">
        <title>Evolutionary Origins and Diversification of the Mycorrhizal Mutualists.</title>
        <authorList>
            <consortium name="DOE Joint Genome Institute"/>
            <consortium name="Mycorrhizal Genomics Consortium"/>
            <person name="Kohler A."/>
            <person name="Kuo A."/>
            <person name="Nagy L.G."/>
            <person name="Floudas D."/>
            <person name="Copeland A."/>
            <person name="Barry K.W."/>
            <person name="Cichocki N."/>
            <person name="Veneault-Fourrey C."/>
            <person name="LaButti K."/>
            <person name="Lindquist E.A."/>
            <person name="Lipzen A."/>
            <person name="Lundell T."/>
            <person name="Morin E."/>
            <person name="Murat C."/>
            <person name="Riley R."/>
            <person name="Ohm R."/>
            <person name="Sun H."/>
            <person name="Tunlid A."/>
            <person name="Henrissat B."/>
            <person name="Grigoriev I.V."/>
            <person name="Hibbett D.S."/>
            <person name="Martin F."/>
        </authorList>
    </citation>
    <scope>NUCLEOTIDE SEQUENCE [LARGE SCALE GENOMIC DNA]</scope>
    <source>
        <strain evidence="3">LaAM-08-1</strain>
    </source>
</reference>
<feature type="region of interest" description="Disordered" evidence="1">
    <location>
        <begin position="87"/>
        <end position="108"/>
    </location>
</feature>
<dbReference type="HOGENOM" id="CLU_2197394_0_0_1"/>
<dbReference type="Proteomes" id="UP000054477">
    <property type="component" value="Unassembled WGS sequence"/>
</dbReference>
<dbReference type="EMBL" id="KN838572">
    <property type="protein sequence ID" value="KIK04229.1"/>
    <property type="molecule type" value="Genomic_DNA"/>
</dbReference>
<name>A0A0C9XRB0_9AGAR</name>
<protein>
    <submittedName>
        <fullName evidence="2">Uncharacterized protein</fullName>
    </submittedName>
</protein>
<evidence type="ECO:0000313" key="3">
    <source>
        <dbReference type="Proteomes" id="UP000054477"/>
    </source>
</evidence>
<evidence type="ECO:0000256" key="1">
    <source>
        <dbReference type="SAM" id="MobiDB-lite"/>
    </source>
</evidence>
<dbReference type="AlphaFoldDB" id="A0A0C9XRB0"/>
<proteinExistence type="predicted"/>